<gene>
    <name evidence="3" type="ORF">B4077_3303</name>
</gene>
<evidence type="ECO:0000313" key="3">
    <source>
        <dbReference type="EMBL" id="KLA29365.1"/>
    </source>
</evidence>
<name>A0A0G8EYS9_BACCE</name>
<dbReference type="AlphaFoldDB" id="A0A0G8EYS9"/>
<feature type="domain" description="Bacterial toxin 33" evidence="2">
    <location>
        <begin position="179"/>
        <end position="248"/>
    </location>
</feature>
<accession>A0A0G8EYS9</accession>
<keyword evidence="1" id="KW-0732">Signal</keyword>
<comment type="caution">
    <text evidence="3">The sequence shown here is derived from an EMBL/GenBank/DDBJ whole genome shotgun (WGS) entry which is preliminary data.</text>
</comment>
<dbReference type="Proteomes" id="UP000035214">
    <property type="component" value="Unassembled WGS sequence"/>
</dbReference>
<dbReference type="InterPro" id="IPR029110">
    <property type="entry name" value="Ntox33"/>
</dbReference>
<evidence type="ECO:0000259" key="2">
    <source>
        <dbReference type="Pfam" id="PF15533"/>
    </source>
</evidence>
<feature type="chain" id="PRO_5005197565" description="Bacterial toxin 33 domain-containing protein" evidence="1">
    <location>
        <begin position="27"/>
        <end position="248"/>
    </location>
</feature>
<dbReference type="Pfam" id="PF15533">
    <property type="entry name" value="Ntox33"/>
    <property type="match status" value="1"/>
</dbReference>
<reference evidence="3 4" key="1">
    <citation type="submission" date="2015-04" db="EMBL/GenBank/DDBJ databases">
        <title>Draft Genome Sequences of Eight Spore-Forming Food Isolates of Bacillus cereus Genome sequencing.</title>
        <authorList>
            <person name="Krawcyk A.O."/>
            <person name="de Jong A."/>
            <person name="Eijlander R.T."/>
            <person name="Berendsen E.M."/>
            <person name="Holsappel S."/>
            <person name="Wells-Bennik M."/>
            <person name="Kuipers O.P."/>
        </authorList>
    </citation>
    <scope>NUCLEOTIDE SEQUENCE [LARGE SCALE GENOMIC DNA]</scope>
    <source>
        <strain evidence="3 4">B4077</strain>
    </source>
</reference>
<dbReference type="NCBIfam" id="NF038340">
    <property type="entry name" value="SAR2788_fam"/>
    <property type="match status" value="1"/>
</dbReference>
<evidence type="ECO:0000256" key="1">
    <source>
        <dbReference type="SAM" id="SignalP"/>
    </source>
</evidence>
<evidence type="ECO:0000313" key="4">
    <source>
        <dbReference type="Proteomes" id="UP000035214"/>
    </source>
</evidence>
<dbReference type="RefSeq" id="WP_220389131.1">
    <property type="nucleotide sequence ID" value="NZ_LCYI01000023.1"/>
</dbReference>
<sequence>MKNVIVKILVFSMLLTLLPNIQYVKADTGIQDKVTSVDVSKVESEVNKELGIEVSNELKINIEKETDEKVVVNTTLETTDLSVSTDIDMNLETGGITVFGKTVDENGEETQQNFDVYVQEVEGNDFIATFVDQETGKEYEVNTLKASASIWPVVVAAVARYGIQYAIKKYGKQAVTSAMKQVPKSINKVDDKFLKRKGIDAHELKRDYLGRSVSISKYDIYVDKKTGRLWIYLKGGKGTPIPTDSFIK</sequence>
<dbReference type="PATRIC" id="fig|1396.428.peg.4686"/>
<feature type="signal peptide" evidence="1">
    <location>
        <begin position="1"/>
        <end position="26"/>
    </location>
</feature>
<organism evidence="3 4">
    <name type="scientific">Bacillus cereus</name>
    <dbReference type="NCBI Taxonomy" id="1396"/>
    <lineage>
        <taxon>Bacteria</taxon>
        <taxon>Bacillati</taxon>
        <taxon>Bacillota</taxon>
        <taxon>Bacilli</taxon>
        <taxon>Bacillales</taxon>
        <taxon>Bacillaceae</taxon>
        <taxon>Bacillus</taxon>
        <taxon>Bacillus cereus group</taxon>
    </lineage>
</organism>
<proteinExistence type="predicted"/>
<dbReference type="EMBL" id="LCYI01000023">
    <property type="protein sequence ID" value="KLA29365.1"/>
    <property type="molecule type" value="Genomic_DNA"/>
</dbReference>
<protein>
    <recommendedName>
        <fullName evidence="2">Bacterial toxin 33 domain-containing protein</fullName>
    </recommendedName>
</protein>